<dbReference type="GO" id="GO:0016020">
    <property type="term" value="C:membrane"/>
    <property type="evidence" value="ECO:0007669"/>
    <property type="project" value="TreeGrafter"/>
</dbReference>
<feature type="compositionally biased region" description="Low complexity" evidence="1">
    <location>
        <begin position="399"/>
        <end position="409"/>
    </location>
</feature>
<dbReference type="InterPro" id="IPR022127">
    <property type="entry name" value="STIMATE/YPL162C"/>
</dbReference>
<feature type="compositionally biased region" description="Polar residues" evidence="1">
    <location>
        <begin position="442"/>
        <end position="453"/>
    </location>
</feature>
<feature type="compositionally biased region" description="Polar residues" evidence="1">
    <location>
        <begin position="331"/>
        <end position="344"/>
    </location>
</feature>
<sequence length="477" mass="52257">MPDSAATHLDTLANVARDLLTHQLASAASPTADTQYDHVPIPTPTPVLGAPEVDGDNCKLLGPFALVVQAVMGILVIGSLIYKRQHEHPMRKWKIWALDVSKQLLGQLFVHILNVVLSDFVARGGGENPCSLYFLNILVDTTLGVFFIYLGLRYITHFFTNVLGKDGFVSGQYSPPTPNASRSSNGTGASNSHSDSASSNAAYGGRRARPKLEYWLKQLGTYLFVLLLMKMAVLLLFGLFPFLFDVGSWILGLFGSHKDIQVLFSMALFPLAMNVLQFWLIDSLLRHNPHTSAYSKLNQSGEGDHDEEGFGSHSDRRSSDSHYRDRYSGSTSNVWESNGESSSGAPHIIGVDVDAEEDQHGESRGDSAQNGPRRRALSPLPQTTPLATVDQPYDFGLASRSSRPPSDSPTEAKPKQHSHIEQMRREASRTLSDPGSDDNDDSTVSPLTNSISNLRAPLKRSESHNLQNVSTAQQHPK</sequence>
<reference evidence="3 4" key="1">
    <citation type="journal article" date="2018" name="Mol. Biol. Evol.">
        <title>Broad Genomic Sampling Reveals a Smut Pathogenic Ancestry of the Fungal Clade Ustilaginomycotina.</title>
        <authorList>
            <person name="Kijpornyongpan T."/>
            <person name="Mondo S.J."/>
            <person name="Barry K."/>
            <person name="Sandor L."/>
            <person name="Lee J."/>
            <person name="Lipzen A."/>
            <person name="Pangilinan J."/>
            <person name="LaButti K."/>
            <person name="Hainaut M."/>
            <person name="Henrissat B."/>
            <person name="Grigoriev I.V."/>
            <person name="Spatafora J.W."/>
            <person name="Aime M.C."/>
        </authorList>
    </citation>
    <scope>NUCLEOTIDE SEQUENCE [LARGE SCALE GENOMIC DNA]</scope>
    <source>
        <strain evidence="3 4">MCA 3645</strain>
    </source>
</reference>
<keyword evidence="4" id="KW-1185">Reference proteome</keyword>
<feature type="transmembrane region" description="Helical" evidence="2">
    <location>
        <begin position="133"/>
        <end position="152"/>
    </location>
</feature>
<keyword evidence="2" id="KW-0472">Membrane</keyword>
<evidence type="ECO:0000256" key="1">
    <source>
        <dbReference type="SAM" id="MobiDB-lite"/>
    </source>
</evidence>
<name>A0A317Y004_9BASI</name>
<accession>A0A317Y004</accession>
<feature type="region of interest" description="Disordered" evidence="1">
    <location>
        <begin position="176"/>
        <end position="203"/>
    </location>
</feature>
<dbReference type="AlphaFoldDB" id="A0A317Y004"/>
<dbReference type="EMBL" id="KZ819188">
    <property type="protein sequence ID" value="PWZ03383.1"/>
    <property type="molecule type" value="Genomic_DNA"/>
</dbReference>
<feature type="compositionally biased region" description="Basic and acidic residues" evidence="1">
    <location>
        <begin position="308"/>
        <end position="327"/>
    </location>
</feature>
<evidence type="ECO:0000313" key="4">
    <source>
        <dbReference type="Proteomes" id="UP000246740"/>
    </source>
</evidence>
<dbReference type="Proteomes" id="UP000246740">
    <property type="component" value="Unassembled WGS sequence"/>
</dbReference>
<evidence type="ECO:0008006" key="5">
    <source>
        <dbReference type="Google" id="ProtNLM"/>
    </source>
</evidence>
<organism evidence="3 4">
    <name type="scientific">Testicularia cyperi</name>
    <dbReference type="NCBI Taxonomy" id="1882483"/>
    <lineage>
        <taxon>Eukaryota</taxon>
        <taxon>Fungi</taxon>
        <taxon>Dikarya</taxon>
        <taxon>Basidiomycota</taxon>
        <taxon>Ustilaginomycotina</taxon>
        <taxon>Ustilaginomycetes</taxon>
        <taxon>Ustilaginales</taxon>
        <taxon>Anthracoideaceae</taxon>
        <taxon>Testicularia</taxon>
    </lineage>
</organism>
<dbReference type="PANTHER" id="PTHR31735:SF1">
    <property type="entry name" value="VACUOLAR MEMBRANE PROTEIN YPL162C"/>
    <property type="match status" value="1"/>
</dbReference>
<feature type="transmembrane region" description="Helical" evidence="2">
    <location>
        <begin position="219"/>
        <end position="240"/>
    </location>
</feature>
<evidence type="ECO:0000313" key="3">
    <source>
        <dbReference type="EMBL" id="PWZ03383.1"/>
    </source>
</evidence>
<feature type="transmembrane region" description="Helical" evidence="2">
    <location>
        <begin position="103"/>
        <end position="121"/>
    </location>
</feature>
<evidence type="ECO:0000256" key="2">
    <source>
        <dbReference type="SAM" id="Phobius"/>
    </source>
</evidence>
<feature type="compositionally biased region" description="Low complexity" evidence="1">
    <location>
        <begin position="189"/>
        <end position="202"/>
    </location>
</feature>
<feature type="compositionally biased region" description="Polar residues" evidence="1">
    <location>
        <begin position="464"/>
        <end position="477"/>
    </location>
</feature>
<dbReference type="InParanoid" id="A0A317Y004"/>
<protein>
    <recommendedName>
        <fullName evidence="5">Vacuolar membrane protein</fullName>
    </recommendedName>
</protein>
<dbReference type="OrthoDB" id="431202at2759"/>
<feature type="region of interest" description="Disordered" evidence="1">
    <location>
        <begin position="295"/>
        <end position="477"/>
    </location>
</feature>
<feature type="compositionally biased region" description="Basic and acidic residues" evidence="1">
    <location>
        <begin position="410"/>
        <end position="428"/>
    </location>
</feature>
<dbReference type="STRING" id="1882483.A0A317Y004"/>
<dbReference type="PANTHER" id="PTHR31735">
    <property type="entry name" value="VACUOLAR MEMBRANE PROTEIN YPL162C"/>
    <property type="match status" value="1"/>
</dbReference>
<feature type="transmembrane region" description="Helical" evidence="2">
    <location>
        <begin position="60"/>
        <end position="82"/>
    </location>
</feature>
<dbReference type="Pfam" id="PF12400">
    <property type="entry name" value="STIMATE"/>
    <property type="match status" value="1"/>
</dbReference>
<feature type="compositionally biased region" description="Polar residues" evidence="1">
    <location>
        <begin position="176"/>
        <end position="188"/>
    </location>
</feature>
<keyword evidence="2" id="KW-1133">Transmembrane helix</keyword>
<proteinExistence type="predicted"/>
<feature type="transmembrane region" description="Helical" evidence="2">
    <location>
        <begin position="260"/>
        <end position="281"/>
    </location>
</feature>
<keyword evidence="2" id="KW-0812">Transmembrane</keyword>
<gene>
    <name evidence="3" type="ORF">BCV70DRAFT_197599</name>
</gene>